<name>A0ABV4U4F3_9BACT</name>
<protein>
    <recommendedName>
        <fullName evidence="4">Water stress and hypersensitive response domain-containing protein</fullName>
    </recommendedName>
</protein>
<accession>A0ABV4U4F3</accession>
<reference evidence="2 3" key="1">
    <citation type="submission" date="2024-08" db="EMBL/GenBank/DDBJ databases">
        <title>Whole-genome sequencing of halo(alkali)philic microorganisms from hypersaline lakes.</title>
        <authorList>
            <person name="Sorokin D.Y."/>
            <person name="Merkel A.Y."/>
            <person name="Messina E."/>
            <person name="Yakimov M."/>
        </authorList>
    </citation>
    <scope>NUCLEOTIDE SEQUENCE [LARGE SCALE GENOMIC DNA]</scope>
    <source>
        <strain evidence="2 3">AB-hyl4</strain>
    </source>
</reference>
<evidence type="ECO:0000313" key="3">
    <source>
        <dbReference type="Proteomes" id="UP001575105"/>
    </source>
</evidence>
<evidence type="ECO:0000313" key="2">
    <source>
        <dbReference type="EMBL" id="MFA9477188.1"/>
    </source>
</evidence>
<proteinExistence type="predicted"/>
<dbReference type="EMBL" id="JBGUBD010000002">
    <property type="protein sequence ID" value="MFA9477188.1"/>
    <property type="molecule type" value="Genomic_DNA"/>
</dbReference>
<sequence>MRRWIGGMMLLTLALVWLGGCQTVAAPETEVQSVAVTQQTGEGARLEVLVLVHNRNDFALPVRSASYDVRVSGLGRFSFTDEPPVTLPPNDSQSILLAAAYTADPDAVEIDHASAVRISGRLWYQPPGDFRELLTEYHFPLPSVTFGQRATLDELTGE</sequence>
<feature type="chain" id="PRO_5046948103" description="Water stress and hypersensitive response domain-containing protein" evidence="1">
    <location>
        <begin position="26"/>
        <end position="158"/>
    </location>
</feature>
<dbReference type="SUPFAM" id="SSF117070">
    <property type="entry name" value="LEA14-like"/>
    <property type="match status" value="1"/>
</dbReference>
<dbReference type="RefSeq" id="WP_425344115.1">
    <property type="nucleotide sequence ID" value="NZ_JBGUBD010000002.1"/>
</dbReference>
<dbReference type="Proteomes" id="UP001575105">
    <property type="component" value="Unassembled WGS sequence"/>
</dbReference>
<evidence type="ECO:0000256" key="1">
    <source>
        <dbReference type="SAM" id="SignalP"/>
    </source>
</evidence>
<dbReference type="Gene3D" id="2.60.40.1820">
    <property type="match status" value="1"/>
</dbReference>
<dbReference type="PROSITE" id="PS51257">
    <property type="entry name" value="PROKAR_LIPOPROTEIN"/>
    <property type="match status" value="1"/>
</dbReference>
<evidence type="ECO:0008006" key="4">
    <source>
        <dbReference type="Google" id="ProtNLM"/>
    </source>
</evidence>
<gene>
    <name evidence="2" type="ORF">ACERK3_02655</name>
</gene>
<organism evidence="2 3">
    <name type="scientific">Natronomicrosphaera hydrolytica</name>
    <dbReference type="NCBI Taxonomy" id="3242702"/>
    <lineage>
        <taxon>Bacteria</taxon>
        <taxon>Pseudomonadati</taxon>
        <taxon>Planctomycetota</taxon>
        <taxon>Phycisphaerae</taxon>
        <taxon>Phycisphaerales</taxon>
        <taxon>Phycisphaeraceae</taxon>
        <taxon>Natronomicrosphaera</taxon>
    </lineage>
</organism>
<keyword evidence="3" id="KW-1185">Reference proteome</keyword>
<keyword evidence="1" id="KW-0732">Signal</keyword>
<feature type="signal peptide" evidence="1">
    <location>
        <begin position="1"/>
        <end position="25"/>
    </location>
</feature>
<comment type="caution">
    <text evidence="2">The sequence shown here is derived from an EMBL/GenBank/DDBJ whole genome shotgun (WGS) entry which is preliminary data.</text>
</comment>